<keyword evidence="1" id="KW-0677">Repeat</keyword>
<reference evidence="4" key="1">
    <citation type="submission" date="2021-02" db="EMBL/GenBank/DDBJ databases">
        <authorList>
            <person name="Dougan E. K."/>
            <person name="Rhodes N."/>
            <person name="Thang M."/>
            <person name="Chan C."/>
        </authorList>
    </citation>
    <scope>NUCLEOTIDE SEQUENCE</scope>
</reference>
<evidence type="ECO:0000256" key="1">
    <source>
        <dbReference type="ARBA" id="ARBA00022737"/>
    </source>
</evidence>
<feature type="repeat" description="ANK" evidence="3">
    <location>
        <begin position="388"/>
        <end position="422"/>
    </location>
</feature>
<dbReference type="SMART" id="SM00248">
    <property type="entry name" value="ANK"/>
    <property type="match status" value="6"/>
</dbReference>
<dbReference type="InterPro" id="IPR050663">
    <property type="entry name" value="Ankyrin-SOCS_Box"/>
</dbReference>
<evidence type="ECO:0000313" key="5">
    <source>
        <dbReference type="Proteomes" id="UP000654075"/>
    </source>
</evidence>
<dbReference type="EMBL" id="CAJNNV010031692">
    <property type="protein sequence ID" value="CAE8637388.1"/>
    <property type="molecule type" value="Genomic_DNA"/>
</dbReference>
<dbReference type="Pfam" id="PF13857">
    <property type="entry name" value="Ank_5"/>
    <property type="match status" value="1"/>
</dbReference>
<dbReference type="SUPFAM" id="SSF48403">
    <property type="entry name" value="Ankyrin repeat"/>
    <property type="match status" value="1"/>
</dbReference>
<feature type="repeat" description="ANK" evidence="3">
    <location>
        <begin position="355"/>
        <end position="387"/>
    </location>
</feature>
<dbReference type="InterPro" id="IPR002110">
    <property type="entry name" value="Ankyrin_rpt"/>
</dbReference>
<keyword evidence="2 3" id="KW-0040">ANK repeat</keyword>
<proteinExistence type="predicted"/>
<evidence type="ECO:0000256" key="3">
    <source>
        <dbReference type="PROSITE-ProRule" id="PRU00023"/>
    </source>
</evidence>
<feature type="repeat" description="ANK" evidence="3">
    <location>
        <begin position="527"/>
        <end position="559"/>
    </location>
</feature>
<sequence length="588" mass="63915">MLHSSLGDNKLGFPMFVMLVADFLLMDGILPCHQDLAAEGKLYQWSPGMFVCFVSHQWLSRMHPDPSGQQMAILRAALKGIIEESVPVITDLIAEVGVRKFKTMKSNVKRAISNGFLWLDWISVPQKAGLTDGEAIRKMEREQMSAIQAIPDYVANSNVFMVLAPPLPHHSTAVACDFNSWYSRGWCRLEAICRLLAAQETSHEIIIIKSMTSVVHAFAAHMYLTSVGDGDFEVSSDRQALHSVLLKTINRKLDYFASQGAAGKFMHRFLTAAADRLLSGLLPSSSPVNNGGVVPFLQKYDFKSLGDQHGHEWGPLHIAAIEGNLAICQSAVAAGTNVSLLAPYLGEAGKTLSLGRVSPLHLAAISGHVEVISFLIDSKAEIHQPCSSGPDSLHLAAAVGAKSFEAISMLLSKSADANRLNKVIGGAALHHVFYNVRKSGQAGVVQLLLQHNARPDAVDIFGATLGHNAVLFGASMETVKILLASGVSPHRIAAPRGLVGRGAVRCCRSAIWLGFSREALHAISEHSLFSWLHIAARHGRLEMVKCLLESDADPMAKSRRGETAAELARRHGFEDIYQLCTRLRHEES</sequence>
<name>A0A813HIW1_POLGL</name>
<dbReference type="OrthoDB" id="411733at2759"/>
<dbReference type="GO" id="GO:0005634">
    <property type="term" value="C:nucleus"/>
    <property type="evidence" value="ECO:0007669"/>
    <property type="project" value="TreeGrafter"/>
</dbReference>
<gene>
    <name evidence="4" type="ORF">PGLA1383_LOCUS52754</name>
</gene>
<dbReference type="PANTHER" id="PTHR24193">
    <property type="entry name" value="ANKYRIN REPEAT PROTEIN"/>
    <property type="match status" value="1"/>
</dbReference>
<evidence type="ECO:0000313" key="4">
    <source>
        <dbReference type="EMBL" id="CAE8637388.1"/>
    </source>
</evidence>
<dbReference type="Proteomes" id="UP000654075">
    <property type="component" value="Unassembled WGS sequence"/>
</dbReference>
<protein>
    <submittedName>
        <fullName evidence="4">Uncharacterized protein</fullName>
    </submittedName>
</protein>
<dbReference type="InterPro" id="IPR036770">
    <property type="entry name" value="Ankyrin_rpt-contain_sf"/>
</dbReference>
<dbReference type="GO" id="GO:0045944">
    <property type="term" value="P:positive regulation of transcription by RNA polymerase II"/>
    <property type="evidence" value="ECO:0007669"/>
    <property type="project" value="TreeGrafter"/>
</dbReference>
<dbReference type="PROSITE" id="PS50088">
    <property type="entry name" value="ANK_REPEAT"/>
    <property type="match status" value="3"/>
</dbReference>
<organism evidence="4 5">
    <name type="scientific">Polarella glacialis</name>
    <name type="common">Dinoflagellate</name>
    <dbReference type="NCBI Taxonomy" id="89957"/>
    <lineage>
        <taxon>Eukaryota</taxon>
        <taxon>Sar</taxon>
        <taxon>Alveolata</taxon>
        <taxon>Dinophyceae</taxon>
        <taxon>Suessiales</taxon>
        <taxon>Suessiaceae</taxon>
        <taxon>Polarella</taxon>
    </lineage>
</organism>
<dbReference type="Pfam" id="PF12796">
    <property type="entry name" value="Ank_2"/>
    <property type="match status" value="1"/>
</dbReference>
<dbReference type="PANTHER" id="PTHR24193:SF121">
    <property type="entry name" value="ADA2A-CONTAINING COMPLEX COMPONENT 3, ISOFORM D"/>
    <property type="match status" value="1"/>
</dbReference>
<dbReference type="PROSITE" id="PS50297">
    <property type="entry name" value="ANK_REP_REGION"/>
    <property type="match status" value="2"/>
</dbReference>
<accession>A0A813HIW1</accession>
<dbReference type="GO" id="GO:0000976">
    <property type="term" value="F:transcription cis-regulatory region binding"/>
    <property type="evidence" value="ECO:0007669"/>
    <property type="project" value="TreeGrafter"/>
</dbReference>
<evidence type="ECO:0000256" key="2">
    <source>
        <dbReference type="ARBA" id="ARBA00023043"/>
    </source>
</evidence>
<comment type="caution">
    <text evidence="4">The sequence shown here is derived from an EMBL/GenBank/DDBJ whole genome shotgun (WGS) entry which is preliminary data.</text>
</comment>
<keyword evidence="5" id="KW-1185">Reference proteome</keyword>
<dbReference type="AlphaFoldDB" id="A0A813HIW1"/>
<dbReference type="Gene3D" id="1.25.40.20">
    <property type="entry name" value="Ankyrin repeat-containing domain"/>
    <property type="match status" value="2"/>
</dbReference>